<evidence type="ECO:0000313" key="1">
    <source>
        <dbReference type="EMBL" id="CAD8617005.1"/>
    </source>
</evidence>
<proteinExistence type="predicted"/>
<reference evidence="1" key="1">
    <citation type="submission" date="2021-01" db="EMBL/GenBank/DDBJ databases">
        <authorList>
            <person name="Corre E."/>
            <person name="Pelletier E."/>
            <person name="Niang G."/>
            <person name="Scheremetjew M."/>
            <person name="Finn R."/>
            <person name="Kale V."/>
            <person name="Holt S."/>
            <person name="Cochrane G."/>
            <person name="Meng A."/>
            <person name="Brown T."/>
            <person name="Cohen L."/>
        </authorList>
    </citation>
    <scope>NUCLEOTIDE SEQUENCE</scope>
    <source>
        <strain evidence="1">PLY182g</strain>
    </source>
</reference>
<name>A0A7S0LPC4_9EUKA</name>
<organism evidence="1">
    <name type="scientific">Coccolithus braarudii</name>
    <dbReference type="NCBI Taxonomy" id="221442"/>
    <lineage>
        <taxon>Eukaryota</taxon>
        <taxon>Haptista</taxon>
        <taxon>Haptophyta</taxon>
        <taxon>Prymnesiophyceae</taxon>
        <taxon>Coccolithales</taxon>
        <taxon>Coccolithaceae</taxon>
        <taxon>Coccolithus</taxon>
    </lineage>
</organism>
<protein>
    <submittedName>
        <fullName evidence="1">Uncharacterized protein</fullName>
    </submittedName>
</protein>
<dbReference type="EMBL" id="HBEY01042658">
    <property type="protein sequence ID" value="CAD8617005.1"/>
    <property type="molecule type" value="Transcribed_RNA"/>
</dbReference>
<accession>A0A7S0LPC4</accession>
<gene>
    <name evidence="1" type="ORF">CPEL01642_LOCUS20386</name>
</gene>
<sequence>MMDDIIKLTLPNGQQAPIRRKSSRLFVVDVAVPSDAQSHALVAQALRADEGLLLWHSRLSLSPRAAVRFIEVNEGHGLTRISPAGMRTVEECSVRKGAMQRAEATHSTASLLKAARPSERLVIDGWGTYATTCIATGHTYVMVSADEFTSFGAAASTLHHRHTEWLSFVDALVLFFSKHAHKILVVREMCFEGFADRLTEHGICMERSAPHEKDGIGLVECVVRLGSEKMRSPRIRAGLNKGFVISVFLYSPVP</sequence>
<dbReference type="InterPro" id="IPR036397">
    <property type="entry name" value="RNaseH_sf"/>
</dbReference>
<dbReference type="Gene3D" id="3.30.420.10">
    <property type="entry name" value="Ribonuclease H-like superfamily/Ribonuclease H"/>
    <property type="match status" value="1"/>
</dbReference>
<dbReference type="GO" id="GO:0003676">
    <property type="term" value="F:nucleic acid binding"/>
    <property type="evidence" value="ECO:0007669"/>
    <property type="project" value="InterPro"/>
</dbReference>
<dbReference type="AlphaFoldDB" id="A0A7S0LPC4"/>